<evidence type="ECO:0000313" key="3">
    <source>
        <dbReference type="EMBL" id="KRL19374.1"/>
    </source>
</evidence>
<evidence type="ECO:0000256" key="1">
    <source>
        <dbReference type="ARBA" id="ARBA00023125"/>
    </source>
</evidence>
<name>A0A0R1NFW6_9LACO</name>
<dbReference type="Pfam" id="PF01381">
    <property type="entry name" value="HTH_3"/>
    <property type="match status" value="1"/>
</dbReference>
<evidence type="ECO:0000259" key="2">
    <source>
        <dbReference type="PROSITE" id="PS50943"/>
    </source>
</evidence>
<proteinExistence type="predicted"/>
<dbReference type="AlphaFoldDB" id="A0A0R1NFW6"/>
<organism evidence="3 4">
    <name type="scientific">Lentilactobacillus kisonensis DSM 19906 = JCM 15041</name>
    <dbReference type="NCBI Taxonomy" id="1423766"/>
    <lineage>
        <taxon>Bacteria</taxon>
        <taxon>Bacillati</taxon>
        <taxon>Bacillota</taxon>
        <taxon>Bacilli</taxon>
        <taxon>Lactobacillales</taxon>
        <taxon>Lactobacillaceae</taxon>
        <taxon>Lentilactobacillus</taxon>
    </lineage>
</organism>
<dbReference type="SMART" id="SM00530">
    <property type="entry name" value="HTH_XRE"/>
    <property type="match status" value="1"/>
</dbReference>
<reference evidence="3 4" key="1">
    <citation type="journal article" date="2015" name="Genome Announc.">
        <title>Expanding the biotechnology potential of lactobacilli through comparative genomics of 213 strains and associated genera.</title>
        <authorList>
            <person name="Sun Z."/>
            <person name="Harris H.M."/>
            <person name="McCann A."/>
            <person name="Guo C."/>
            <person name="Argimon S."/>
            <person name="Zhang W."/>
            <person name="Yang X."/>
            <person name="Jeffery I.B."/>
            <person name="Cooney J.C."/>
            <person name="Kagawa T.F."/>
            <person name="Liu W."/>
            <person name="Song Y."/>
            <person name="Salvetti E."/>
            <person name="Wrobel A."/>
            <person name="Rasinkangas P."/>
            <person name="Parkhill J."/>
            <person name="Rea M.C."/>
            <person name="O'Sullivan O."/>
            <person name="Ritari J."/>
            <person name="Douillard F.P."/>
            <person name="Paul Ross R."/>
            <person name="Yang R."/>
            <person name="Briner A.E."/>
            <person name="Felis G.E."/>
            <person name="de Vos W.M."/>
            <person name="Barrangou R."/>
            <person name="Klaenhammer T.R."/>
            <person name="Caufield P.W."/>
            <person name="Cui Y."/>
            <person name="Zhang H."/>
            <person name="O'Toole P.W."/>
        </authorList>
    </citation>
    <scope>NUCLEOTIDE SEQUENCE [LARGE SCALE GENOMIC DNA]</scope>
    <source>
        <strain evidence="3 4">DSM 19906</strain>
    </source>
</reference>
<dbReference type="InterPro" id="IPR010982">
    <property type="entry name" value="Lambda_DNA-bd_dom_sf"/>
</dbReference>
<dbReference type="PANTHER" id="PTHR46558:SF11">
    <property type="entry name" value="HTH-TYPE TRANSCRIPTIONAL REGULATOR XRE"/>
    <property type="match status" value="1"/>
</dbReference>
<feature type="domain" description="HTH cro/C1-type" evidence="2">
    <location>
        <begin position="45"/>
        <end position="99"/>
    </location>
</feature>
<dbReference type="Gene3D" id="1.10.260.40">
    <property type="entry name" value="lambda repressor-like DNA-binding domains"/>
    <property type="match status" value="1"/>
</dbReference>
<gene>
    <name evidence="3" type="ORF">FC98_GL002124</name>
</gene>
<protein>
    <submittedName>
        <fullName evidence="3">DNA-binding helix-turn-helix protein</fullName>
    </submittedName>
</protein>
<dbReference type="EMBL" id="AZEB01000046">
    <property type="protein sequence ID" value="KRL19374.1"/>
    <property type="molecule type" value="Genomic_DNA"/>
</dbReference>
<dbReference type="PROSITE" id="PS50943">
    <property type="entry name" value="HTH_CROC1"/>
    <property type="match status" value="1"/>
</dbReference>
<dbReference type="PATRIC" id="fig|1423766.4.peg.2203"/>
<comment type="caution">
    <text evidence="3">The sequence shown here is derived from an EMBL/GenBank/DDBJ whole genome shotgun (WGS) entry which is preliminary data.</text>
</comment>
<accession>A0A0R1NFW6</accession>
<dbReference type="CDD" id="cd00093">
    <property type="entry name" value="HTH_XRE"/>
    <property type="match status" value="1"/>
</dbReference>
<dbReference type="SUPFAM" id="SSF47413">
    <property type="entry name" value="lambda repressor-like DNA-binding domains"/>
    <property type="match status" value="1"/>
</dbReference>
<sequence length="101" mass="11446">MKPIHEGGSIMTQTDDLIKKFTKERPGLDKKIAHYDEQFDYAIAIIKLRKKLNLTQQQLADKIGVSQPMIARWESGSGNITMKNMERIAQATSKKLIIAFA</sequence>
<dbReference type="InterPro" id="IPR001387">
    <property type="entry name" value="Cro/C1-type_HTH"/>
</dbReference>
<keyword evidence="4" id="KW-1185">Reference proteome</keyword>
<keyword evidence="1 3" id="KW-0238">DNA-binding</keyword>
<dbReference type="GO" id="GO:0003677">
    <property type="term" value="F:DNA binding"/>
    <property type="evidence" value="ECO:0007669"/>
    <property type="project" value="UniProtKB-KW"/>
</dbReference>
<dbReference type="PANTHER" id="PTHR46558">
    <property type="entry name" value="TRACRIPTIONAL REGULATORY PROTEIN-RELATED-RELATED"/>
    <property type="match status" value="1"/>
</dbReference>
<evidence type="ECO:0000313" key="4">
    <source>
        <dbReference type="Proteomes" id="UP000051439"/>
    </source>
</evidence>
<dbReference type="Proteomes" id="UP000051439">
    <property type="component" value="Unassembled WGS sequence"/>
</dbReference>